<dbReference type="EMBL" id="DQ223898">
    <property type="protein sequence ID" value="ABC94546.1"/>
    <property type="molecule type" value="Genomic_DNA"/>
</dbReference>
<organism evidence="3">
    <name type="scientific">Neisseria lactamica</name>
    <dbReference type="NCBI Taxonomy" id="486"/>
    <lineage>
        <taxon>Bacteria</taxon>
        <taxon>Pseudomonadati</taxon>
        <taxon>Pseudomonadota</taxon>
        <taxon>Betaproteobacteria</taxon>
        <taxon>Neisseriales</taxon>
        <taxon>Neisseriaceae</taxon>
        <taxon>Neisseria</taxon>
    </lineage>
</organism>
<protein>
    <submittedName>
        <fullName evidence="3">Putative replication protein</fullName>
    </submittedName>
</protein>
<accession>Q0QW01</accession>
<evidence type="ECO:0000259" key="1">
    <source>
        <dbReference type="Pfam" id="PF02486"/>
    </source>
</evidence>
<proteinExistence type="predicted"/>
<name>Q0QW01_NEILA</name>
<evidence type="ECO:0000313" key="3">
    <source>
        <dbReference type="EMBL" id="ABC94547.1"/>
    </source>
</evidence>
<keyword evidence="3" id="KW-0614">Plasmid</keyword>
<feature type="domain" description="Replication initiation protein-like C-terminal" evidence="1">
    <location>
        <begin position="136"/>
        <end position="244"/>
    </location>
</feature>
<geneLocation type="plasmid" evidence="3">
    <name>pNL932024</name>
</geneLocation>
<dbReference type="InterPro" id="IPR003491">
    <property type="entry name" value="REP-like_C"/>
</dbReference>
<geneLocation type="plasmid" evidence="2">
    <name>pNL750149</name>
</geneLocation>
<sequence length="336" mass="38516">MEEPNEQRVAVSRKRLRAVIVRLNPRIVTRGLGTENRRADRGSSDMHCDWYSATISDSLHNILGYCRNNLGGELRFGSRGRYGYQKSCFLDDENGNPNVSILWGGNGGANPNASASGLKAADFRNLVRDVWAEQHAVTRIDIAEDFCEAGLFDEFSARLVSIAKKNHRLKTSTVGDWLSDDAKFGRTLYLGSTKSPIRIRLYEKSKKIANELFYKFDYDHPVGFPIDGVRLELQVRPQKQQRFLAAKEDNLENFWGYAKWTQDVVSDIFSLDVPRVDLVSWENQVADKDEAVYSWLAKQYGGWFNRQAELIGRDMVCERIWKTIEALEEHKRLKAR</sequence>
<reference evidence="3" key="2">
    <citation type="journal article" date="2006" name="Infect. Immun.">
        <title>Plasmid diversity in neisseriae.</title>
        <authorList>
            <person name="van Passel M.W."/>
            <person name="van der Ende A."/>
            <person name="Bart A."/>
        </authorList>
    </citation>
    <scope>NUCLEOTIDE SEQUENCE</scope>
    <source>
        <strain evidence="2">750149</strain>
        <strain evidence="3">932024</strain>
        <plasmid evidence="2">pNL750149</plasmid>
        <plasmid evidence="3">pNL932024</plasmid>
    </source>
</reference>
<dbReference type="AlphaFoldDB" id="Q0QW01"/>
<reference evidence="3" key="1">
    <citation type="submission" date="2005-09" db="EMBL/GenBank/DDBJ databases">
        <authorList>
            <person name="van Passel M.W.J."/>
            <person name="van der Ende A."/>
            <person name="Bart A."/>
        </authorList>
    </citation>
    <scope>NUCLEOTIDE SEQUENCE</scope>
    <source>
        <strain evidence="2">750149</strain>
        <strain evidence="3">932024</strain>
        <plasmid evidence="2">pNL750149</plasmid>
        <plasmid evidence="3">pNL932024</plasmid>
    </source>
</reference>
<evidence type="ECO:0000313" key="2">
    <source>
        <dbReference type="EMBL" id="ABC94546.1"/>
    </source>
</evidence>
<dbReference type="EMBL" id="DQ223899">
    <property type="protein sequence ID" value="ABC94547.1"/>
    <property type="molecule type" value="Genomic_DNA"/>
</dbReference>
<dbReference type="Pfam" id="PF02486">
    <property type="entry name" value="Rep_trans"/>
    <property type="match status" value="1"/>
</dbReference>